<dbReference type="InterPro" id="IPR004045">
    <property type="entry name" value="Glutathione_S-Trfase_N"/>
</dbReference>
<dbReference type="EMBL" id="CP082904">
    <property type="protein sequence ID" value="UQY46111.1"/>
    <property type="molecule type" value="Genomic_DNA"/>
</dbReference>
<evidence type="ECO:0000259" key="1">
    <source>
        <dbReference type="PROSITE" id="PS50404"/>
    </source>
</evidence>
<proteinExistence type="predicted"/>
<organism evidence="3 4">
    <name type="scientific">Mixta hanseatica</name>
    <dbReference type="NCBI Taxonomy" id="2872648"/>
    <lineage>
        <taxon>Bacteria</taxon>
        <taxon>Pseudomonadati</taxon>
        <taxon>Pseudomonadota</taxon>
        <taxon>Gammaproteobacteria</taxon>
        <taxon>Enterobacterales</taxon>
        <taxon>Erwiniaceae</taxon>
        <taxon>Mixta</taxon>
    </lineage>
</organism>
<name>A0ABY4RG81_9GAMM</name>
<dbReference type="CDD" id="cd03046">
    <property type="entry name" value="GST_N_GTT1_like"/>
    <property type="match status" value="1"/>
</dbReference>
<dbReference type="SUPFAM" id="SSF47616">
    <property type="entry name" value="GST C-terminal domain-like"/>
    <property type="match status" value="1"/>
</dbReference>
<feature type="domain" description="GST C-terminal" evidence="2">
    <location>
        <begin position="81"/>
        <end position="198"/>
    </location>
</feature>
<protein>
    <submittedName>
        <fullName evidence="3">Glutathione S-transferase family protein</fullName>
    </submittedName>
</protein>
<evidence type="ECO:0000259" key="2">
    <source>
        <dbReference type="PROSITE" id="PS50405"/>
    </source>
</evidence>
<evidence type="ECO:0000313" key="4">
    <source>
        <dbReference type="Proteomes" id="UP001056635"/>
    </source>
</evidence>
<dbReference type="Pfam" id="PF00043">
    <property type="entry name" value="GST_C"/>
    <property type="match status" value="1"/>
</dbReference>
<dbReference type="InterPro" id="IPR040079">
    <property type="entry name" value="Glutathione_S-Trfase"/>
</dbReference>
<evidence type="ECO:0000313" key="3">
    <source>
        <dbReference type="EMBL" id="UQY46111.1"/>
    </source>
</evidence>
<dbReference type="SFLD" id="SFLDG01150">
    <property type="entry name" value="Main.1:_Beta-like"/>
    <property type="match status" value="1"/>
</dbReference>
<dbReference type="SUPFAM" id="SSF52833">
    <property type="entry name" value="Thioredoxin-like"/>
    <property type="match status" value="1"/>
</dbReference>
<accession>A0ABY4RG81</accession>
<dbReference type="PANTHER" id="PTHR44051">
    <property type="entry name" value="GLUTATHIONE S-TRANSFERASE-RELATED"/>
    <property type="match status" value="1"/>
</dbReference>
<dbReference type="InterPro" id="IPR036282">
    <property type="entry name" value="Glutathione-S-Trfase_C_sf"/>
</dbReference>
<dbReference type="Pfam" id="PF13417">
    <property type="entry name" value="GST_N_3"/>
    <property type="match status" value="1"/>
</dbReference>
<dbReference type="SFLD" id="SFLDS00019">
    <property type="entry name" value="Glutathione_Transferase_(cytos"/>
    <property type="match status" value="1"/>
</dbReference>
<dbReference type="PROSITE" id="PS50405">
    <property type="entry name" value="GST_CTER"/>
    <property type="match status" value="1"/>
</dbReference>
<reference evidence="3" key="1">
    <citation type="submission" date="2021-09" db="EMBL/GenBank/DDBJ databases">
        <title>First case of bloodstream infection caused by Mixta hanseatica sp. nov., a member of the Erwiniaceae family.</title>
        <authorList>
            <person name="Both A."/>
            <person name="Huang J."/>
            <person name="Wenzel P."/>
            <person name="Aepfelbacher M."/>
            <person name="Rohde H."/>
            <person name="Christner M."/>
            <person name="Hentschke M."/>
        </authorList>
    </citation>
    <scope>NUCLEOTIDE SEQUENCE</scope>
    <source>
        <strain evidence="3">X22927</strain>
    </source>
</reference>
<dbReference type="PROSITE" id="PS50404">
    <property type="entry name" value="GST_NTER"/>
    <property type="match status" value="1"/>
</dbReference>
<dbReference type="InterPro" id="IPR004046">
    <property type="entry name" value="GST_C"/>
</dbReference>
<dbReference type="Proteomes" id="UP001056635">
    <property type="component" value="Chromosome"/>
</dbReference>
<dbReference type="Gene3D" id="3.40.30.10">
    <property type="entry name" value="Glutaredoxin"/>
    <property type="match status" value="1"/>
</dbReference>
<gene>
    <name evidence="3" type="ORF">K6958_08885</name>
</gene>
<keyword evidence="4" id="KW-1185">Reference proteome</keyword>
<dbReference type="SFLD" id="SFLDG00358">
    <property type="entry name" value="Main_(cytGST)"/>
    <property type="match status" value="1"/>
</dbReference>
<dbReference type="Gene3D" id="1.20.1050.10">
    <property type="match status" value="1"/>
</dbReference>
<dbReference type="InterPro" id="IPR010987">
    <property type="entry name" value="Glutathione-S-Trfase_C-like"/>
</dbReference>
<sequence length="198" mass="22474">MKIYTYPKSRSLRVLWTLEEIGLPYEPVRVALRPGEPGIRSPHPQRKVPVLEDGPFFLAETLAICQFICNKYAARVLYPTQPEEQAIIDQWLSFTLTELEMPVWLMLKHKRLLPESARVPAVAEAAAADAQIPLRMLAQARTDRWITGENFTLADIFLSHTLSWAQAAGLSLGEPLNDYVTRCFSRPASLRAVEMNNR</sequence>
<dbReference type="PANTHER" id="PTHR44051:SF8">
    <property type="entry name" value="GLUTATHIONE S-TRANSFERASE GSTA"/>
    <property type="match status" value="1"/>
</dbReference>
<dbReference type="InterPro" id="IPR036249">
    <property type="entry name" value="Thioredoxin-like_sf"/>
</dbReference>
<feature type="domain" description="GST N-terminal" evidence="1">
    <location>
        <begin position="1"/>
        <end position="76"/>
    </location>
</feature>